<dbReference type="EMBL" id="LXQA010862569">
    <property type="protein sequence ID" value="MCI74518.1"/>
    <property type="molecule type" value="Genomic_DNA"/>
</dbReference>
<sequence>GEWGMKRLKWERGKIETLRVEDEVEVFMGNGSMREVCGGE</sequence>
<name>A0A392UNQ6_9FABA</name>
<accession>A0A392UNQ6</accession>
<dbReference type="AlphaFoldDB" id="A0A392UNQ6"/>
<protein>
    <submittedName>
        <fullName evidence="1">Uncharacterized protein</fullName>
    </submittedName>
</protein>
<organism evidence="1 2">
    <name type="scientific">Trifolium medium</name>
    <dbReference type="NCBI Taxonomy" id="97028"/>
    <lineage>
        <taxon>Eukaryota</taxon>
        <taxon>Viridiplantae</taxon>
        <taxon>Streptophyta</taxon>
        <taxon>Embryophyta</taxon>
        <taxon>Tracheophyta</taxon>
        <taxon>Spermatophyta</taxon>
        <taxon>Magnoliopsida</taxon>
        <taxon>eudicotyledons</taxon>
        <taxon>Gunneridae</taxon>
        <taxon>Pentapetalae</taxon>
        <taxon>rosids</taxon>
        <taxon>fabids</taxon>
        <taxon>Fabales</taxon>
        <taxon>Fabaceae</taxon>
        <taxon>Papilionoideae</taxon>
        <taxon>50 kb inversion clade</taxon>
        <taxon>NPAAA clade</taxon>
        <taxon>Hologalegina</taxon>
        <taxon>IRL clade</taxon>
        <taxon>Trifolieae</taxon>
        <taxon>Trifolium</taxon>
    </lineage>
</organism>
<proteinExistence type="predicted"/>
<evidence type="ECO:0000313" key="1">
    <source>
        <dbReference type="EMBL" id="MCI74518.1"/>
    </source>
</evidence>
<evidence type="ECO:0000313" key="2">
    <source>
        <dbReference type="Proteomes" id="UP000265520"/>
    </source>
</evidence>
<keyword evidence="2" id="KW-1185">Reference proteome</keyword>
<feature type="non-terminal residue" evidence="1">
    <location>
        <position position="1"/>
    </location>
</feature>
<dbReference type="Proteomes" id="UP000265520">
    <property type="component" value="Unassembled WGS sequence"/>
</dbReference>
<comment type="caution">
    <text evidence="1">The sequence shown here is derived from an EMBL/GenBank/DDBJ whole genome shotgun (WGS) entry which is preliminary data.</text>
</comment>
<reference evidence="1 2" key="1">
    <citation type="journal article" date="2018" name="Front. Plant Sci.">
        <title>Red Clover (Trifolium pratense) and Zigzag Clover (T. medium) - A Picture of Genomic Similarities and Differences.</title>
        <authorList>
            <person name="Dluhosova J."/>
            <person name="Istvanek J."/>
            <person name="Nedelnik J."/>
            <person name="Repkova J."/>
        </authorList>
    </citation>
    <scope>NUCLEOTIDE SEQUENCE [LARGE SCALE GENOMIC DNA]</scope>
    <source>
        <strain evidence="2">cv. 10/8</strain>
        <tissue evidence="1">Leaf</tissue>
    </source>
</reference>